<dbReference type="CDD" id="cd15482">
    <property type="entry name" value="Sialidase_non-viral"/>
    <property type="match status" value="1"/>
</dbReference>
<dbReference type="Gene3D" id="2.120.10.10">
    <property type="match status" value="1"/>
</dbReference>
<evidence type="ECO:0000313" key="4">
    <source>
        <dbReference type="Proteomes" id="UP000294847"/>
    </source>
</evidence>
<dbReference type="PANTHER" id="PTHR38792">
    <property type="entry name" value="BNR/ASP-BOX REPEAT DOMAIN PROTEIN (AFU_ORTHOLOGUE AFUA_7G06430)-RELATED"/>
    <property type="match status" value="1"/>
</dbReference>
<dbReference type="EMBL" id="CP034205">
    <property type="protein sequence ID" value="QBZ56195.1"/>
    <property type="molecule type" value="Genomic_DNA"/>
</dbReference>
<evidence type="ECO:0000313" key="3">
    <source>
        <dbReference type="EMBL" id="QBZ56195.1"/>
    </source>
</evidence>
<organism evidence="3 4">
    <name type="scientific">Pyricularia oryzae</name>
    <name type="common">Rice blast fungus</name>
    <name type="synonym">Magnaporthe oryzae</name>
    <dbReference type="NCBI Taxonomy" id="318829"/>
    <lineage>
        <taxon>Eukaryota</taxon>
        <taxon>Fungi</taxon>
        <taxon>Dikarya</taxon>
        <taxon>Ascomycota</taxon>
        <taxon>Pezizomycotina</taxon>
        <taxon>Sordariomycetes</taxon>
        <taxon>Sordariomycetidae</taxon>
        <taxon>Magnaporthales</taxon>
        <taxon>Pyriculariaceae</taxon>
        <taxon>Pyricularia</taxon>
    </lineage>
</organism>
<dbReference type="Proteomes" id="UP000294847">
    <property type="component" value="Chromosome 2"/>
</dbReference>
<dbReference type="AlphaFoldDB" id="A0A4V1C5F4"/>
<evidence type="ECO:0000256" key="2">
    <source>
        <dbReference type="SAM" id="SignalP"/>
    </source>
</evidence>
<keyword evidence="2" id="KW-0732">Signal</keyword>
<evidence type="ECO:0000256" key="1">
    <source>
        <dbReference type="SAM" id="MobiDB-lite"/>
    </source>
</evidence>
<protein>
    <recommendedName>
        <fullName evidence="5">BNR/Asp-box repeat domain-containing protein</fullName>
    </recommendedName>
</protein>
<reference evidence="3 4" key="1">
    <citation type="journal article" date="2019" name="Mol. Biol. Evol.">
        <title>Blast fungal genomes show frequent chromosomal changes, gene gains and losses, and effector gene turnover.</title>
        <authorList>
            <person name="Gomez Luciano L.B."/>
            <person name="Jason Tsai I."/>
            <person name="Chuma I."/>
            <person name="Tosa Y."/>
            <person name="Chen Y.H."/>
            <person name="Li J.Y."/>
            <person name="Li M.Y."/>
            <person name="Jade Lu M.Y."/>
            <person name="Nakayashiki H."/>
            <person name="Li W.H."/>
        </authorList>
    </citation>
    <scope>NUCLEOTIDE SEQUENCE [LARGE SCALE GENOMIC DNA]</scope>
    <source>
        <strain evidence="3">MZ5-1-6</strain>
    </source>
</reference>
<dbReference type="SUPFAM" id="SSF50939">
    <property type="entry name" value="Sialidases"/>
    <property type="match status" value="1"/>
</dbReference>
<feature type="chain" id="PRO_5020944319" description="BNR/Asp-box repeat domain-containing protein" evidence="2">
    <location>
        <begin position="20"/>
        <end position="399"/>
    </location>
</feature>
<proteinExistence type="predicted"/>
<feature type="region of interest" description="Disordered" evidence="1">
    <location>
        <begin position="377"/>
        <end position="399"/>
    </location>
</feature>
<feature type="signal peptide" evidence="2">
    <location>
        <begin position="1"/>
        <end position="19"/>
    </location>
</feature>
<dbReference type="InterPro" id="IPR036278">
    <property type="entry name" value="Sialidase_sf"/>
</dbReference>
<gene>
    <name evidence="3" type="ORF">PoMZ_01101</name>
</gene>
<evidence type="ECO:0008006" key="5">
    <source>
        <dbReference type="Google" id="ProtNLM"/>
    </source>
</evidence>
<dbReference type="PANTHER" id="PTHR38792:SF1">
    <property type="entry name" value="BNR_ASP-BOX REPEAT PROTEIN"/>
    <property type="match status" value="1"/>
</dbReference>
<name>A0A4V1C5F4_PYROR</name>
<sequence length="399" mass="43911">MRLNLVKAGFLSASAFVAAQNESPELEPFSLFDNRVIYKAREGESLSYPRHVELESGELLVTASLRTNLTSPTYFPVFESEDGGVSWEWVSNITDQVNGWGMSAQPALMELTEPIGDYSAGTILASGNSWSQNGTRIDVYASLDKGRSWEFVSRVTQGGRPNTTNGADPVWEPFLMLYDHQIVCYYSDQRDPLHGQKLAHQTSPDLKTWGPVVNDVAYDLYIARPGMTVVAKIETMDKYIVVYEYPIGNSSSHGANYPVHYRIASDPLLFDSAEDHPIVIGGNFAPNASPYVVWSPVGGPNGTIIVSDADYDEVYTNRFGGDPDKWVKNYSPQPGAYSRALHVFQNKTDHLMILGGSKFEGGPPDLTLSVVSITEMHANSTEGEPGPGCPAQKSKRRTR</sequence>
<accession>A0A4V1C5F4</accession>